<dbReference type="EMBL" id="BARV01006040">
    <property type="protein sequence ID" value="GAI07086.1"/>
    <property type="molecule type" value="Genomic_DNA"/>
</dbReference>
<name>X1LMP5_9ZZZZ</name>
<comment type="caution">
    <text evidence="1">The sequence shown here is derived from an EMBL/GenBank/DDBJ whole genome shotgun (WGS) entry which is preliminary data.</text>
</comment>
<sequence>MTNTINNLETQIKITFENLIKIYSESSKLLLDASALLDKEGFYCPHGNTLGTNQSKNINNPADWITPYGARYFISDDHPKVLLGISIIFIGPRNHPVEPLVVFGKFEMKEEIKSNYEYYYLRHCWYHLCDSQELNKIHEIAASPDWYFKSVKLIGKKLMEIENLDSIKKIIIDPLVDLL</sequence>
<dbReference type="AlphaFoldDB" id="X1LMP5"/>
<reference evidence="1" key="1">
    <citation type="journal article" date="2014" name="Front. Microbiol.">
        <title>High frequency of phylogenetically diverse reductive dehalogenase-homologous genes in deep subseafloor sedimentary metagenomes.</title>
        <authorList>
            <person name="Kawai M."/>
            <person name="Futagami T."/>
            <person name="Toyoda A."/>
            <person name="Takaki Y."/>
            <person name="Nishi S."/>
            <person name="Hori S."/>
            <person name="Arai W."/>
            <person name="Tsubouchi T."/>
            <person name="Morono Y."/>
            <person name="Uchiyama I."/>
            <person name="Ito T."/>
            <person name="Fujiyama A."/>
            <person name="Inagaki F."/>
            <person name="Takami H."/>
        </authorList>
    </citation>
    <scope>NUCLEOTIDE SEQUENCE</scope>
    <source>
        <strain evidence="1">Expedition CK06-06</strain>
    </source>
</reference>
<evidence type="ECO:0000313" key="1">
    <source>
        <dbReference type="EMBL" id="GAI07086.1"/>
    </source>
</evidence>
<proteinExistence type="predicted"/>
<accession>X1LMP5</accession>
<gene>
    <name evidence="1" type="ORF">S06H3_12332</name>
</gene>
<organism evidence="1">
    <name type="scientific">marine sediment metagenome</name>
    <dbReference type="NCBI Taxonomy" id="412755"/>
    <lineage>
        <taxon>unclassified sequences</taxon>
        <taxon>metagenomes</taxon>
        <taxon>ecological metagenomes</taxon>
    </lineage>
</organism>
<protein>
    <submittedName>
        <fullName evidence="1">Uncharacterized protein</fullName>
    </submittedName>
</protein>